<dbReference type="OrthoDB" id="3293184at2"/>
<dbReference type="Gene3D" id="3.30.1380.10">
    <property type="match status" value="1"/>
</dbReference>
<dbReference type="GO" id="GO:0006508">
    <property type="term" value="P:proteolysis"/>
    <property type="evidence" value="ECO:0007669"/>
    <property type="project" value="InterPro"/>
</dbReference>
<dbReference type="AlphaFoldDB" id="A0A5C4MYW6"/>
<feature type="domain" description="D-alanyl-D-alanine carboxypeptidase-like core" evidence="1">
    <location>
        <begin position="59"/>
        <end position="160"/>
    </location>
</feature>
<dbReference type="Pfam" id="PF02557">
    <property type="entry name" value="VanY"/>
    <property type="match status" value="1"/>
</dbReference>
<dbReference type="SUPFAM" id="SSF55166">
    <property type="entry name" value="Hedgehog/DD-peptidase"/>
    <property type="match status" value="1"/>
</dbReference>
<proteinExistence type="predicted"/>
<accession>A0A5C4MYW6</accession>
<protein>
    <submittedName>
        <fullName evidence="2">Peptidase M15</fullName>
    </submittedName>
</protein>
<dbReference type="CDD" id="cd14846">
    <property type="entry name" value="Peptidase_M15_like"/>
    <property type="match status" value="1"/>
</dbReference>
<dbReference type="InterPro" id="IPR003709">
    <property type="entry name" value="VanY-like_core_dom"/>
</dbReference>
<organism evidence="2 3">
    <name type="scientific">Mumia zhuanghuii</name>
    <dbReference type="NCBI Taxonomy" id="2585211"/>
    <lineage>
        <taxon>Bacteria</taxon>
        <taxon>Bacillati</taxon>
        <taxon>Actinomycetota</taxon>
        <taxon>Actinomycetes</taxon>
        <taxon>Propionibacteriales</taxon>
        <taxon>Nocardioidaceae</taxon>
        <taxon>Mumia</taxon>
    </lineage>
</organism>
<dbReference type="RefSeq" id="WP_139105077.1">
    <property type="nucleotide sequence ID" value="NZ_VDFR01000008.1"/>
</dbReference>
<reference evidence="2 3" key="1">
    <citation type="submission" date="2019-05" db="EMBL/GenBank/DDBJ databases">
        <title>Mumia sp. nov., isolated from the intestinal contents of plateau pika (Ochotona curzoniae) in the Qinghai-Tibet plateau of China.</title>
        <authorList>
            <person name="Tian Z."/>
        </authorList>
    </citation>
    <scope>NUCLEOTIDE SEQUENCE [LARGE SCALE GENOMIC DNA]</scope>
    <source>
        <strain evidence="3">527</strain>
    </source>
</reference>
<evidence type="ECO:0000313" key="2">
    <source>
        <dbReference type="EMBL" id="TNC51395.1"/>
    </source>
</evidence>
<dbReference type="InterPro" id="IPR052179">
    <property type="entry name" value="DD-CPase-like"/>
</dbReference>
<dbReference type="Proteomes" id="UP000306740">
    <property type="component" value="Unassembled WGS sequence"/>
</dbReference>
<comment type="caution">
    <text evidence="2">The sequence shown here is derived from an EMBL/GenBank/DDBJ whole genome shotgun (WGS) entry which is preliminary data.</text>
</comment>
<dbReference type="PROSITE" id="PS51257">
    <property type="entry name" value="PROKAR_LIPOPROTEIN"/>
    <property type="match status" value="1"/>
</dbReference>
<evidence type="ECO:0000313" key="3">
    <source>
        <dbReference type="Proteomes" id="UP000306740"/>
    </source>
</evidence>
<sequence length="186" mass="19952">MSRIQHTREAVLASLLVVVALGAVGCRPTSAPAETSVVRGYGKVAAGTSVFARVPAVANLDPELLRALRAAATEAARDGVDLGVNSGWRSARYQQHLFDDAAERFGSDEEAERWVARPGTSVHEAGDAVDVGPSSAAAWLAEHGAAFGLCRIYRNEPWHYELRADAVTEECPPPYADPTEDPRMQQ</sequence>
<dbReference type="PANTHER" id="PTHR34385:SF1">
    <property type="entry name" value="PEPTIDOGLYCAN L-ALANYL-D-GLUTAMATE ENDOPEPTIDASE CWLK"/>
    <property type="match status" value="1"/>
</dbReference>
<dbReference type="GO" id="GO:0008233">
    <property type="term" value="F:peptidase activity"/>
    <property type="evidence" value="ECO:0007669"/>
    <property type="project" value="InterPro"/>
</dbReference>
<dbReference type="PANTHER" id="PTHR34385">
    <property type="entry name" value="D-ALANYL-D-ALANINE CARBOXYPEPTIDASE"/>
    <property type="match status" value="1"/>
</dbReference>
<name>A0A5C4MYW6_9ACTN</name>
<evidence type="ECO:0000259" key="1">
    <source>
        <dbReference type="Pfam" id="PF02557"/>
    </source>
</evidence>
<dbReference type="EMBL" id="VDFR01000008">
    <property type="protein sequence ID" value="TNC51395.1"/>
    <property type="molecule type" value="Genomic_DNA"/>
</dbReference>
<dbReference type="InterPro" id="IPR009045">
    <property type="entry name" value="Zn_M74/Hedgehog-like"/>
</dbReference>
<gene>
    <name evidence="2" type="ORF">FHE65_01700</name>
</gene>